<dbReference type="InterPro" id="IPR026054">
    <property type="entry name" value="Nucleoporin"/>
</dbReference>
<feature type="domain" description="Nucleoporin Nup159/Nup146 N-terminal" evidence="5">
    <location>
        <begin position="56"/>
        <end position="254"/>
    </location>
</feature>
<keyword evidence="3" id="KW-0539">Nucleus</keyword>
<dbReference type="PANTHER" id="PTHR23193:SF23">
    <property type="entry name" value="NUCLEAR PORE COMPLEX PROTEIN NUP153"/>
    <property type="match status" value="1"/>
</dbReference>
<evidence type="ECO:0000256" key="4">
    <source>
        <dbReference type="SAM" id="MobiDB-lite"/>
    </source>
</evidence>
<feature type="compositionally biased region" description="Basic and acidic residues" evidence="4">
    <location>
        <begin position="240"/>
        <end position="249"/>
    </location>
</feature>
<evidence type="ECO:0000256" key="3">
    <source>
        <dbReference type="ARBA" id="ARBA00023242"/>
    </source>
</evidence>
<protein>
    <recommendedName>
        <fullName evidence="5">Nucleoporin Nup159/Nup146 N-terminal domain-containing protein</fullName>
    </recommendedName>
</protein>
<dbReference type="GO" id="GO:0006405">
    <property type="term" value="P:RNA export from nucleus"/>
    <property type="evidence" value="ECO:0007669"/>
    <property type="project" value="TreeGrafter"/>
</dbReference>
<dbReference type="InterPro" id="IPR015943">
    <property type="entry name" value="WD40/YVTN_repeat-like_dom_sf"/>
</dbReference>
<dbReference type="AlphaFoldDB" id="A0A0J8QNF0"/>
<dbReference type="GO" id="GO:0006606">
    <property type="term" value="P:protein import into nucleus"/>
    <property type="evidence" value="ECO:0007669"/>
    <property type="project" value="TreeGrafter"/>
</dbReference>
<dbReference type="OrthoDB" id="248320at2759"/>
<evidence type="ECO:0000313" key="6">
    <source>
        <dbReference type="EMBL" id="KMU72763.1"/>
    </source>
</evidence>
<name>A0A0J8QNF0_COCIT</name>
<dbReference type="STRING" id="454286.A0A0J8QNF0"/>
<evidence type="ECO:0000313" key="7">
    <source>
        <dbReference type="Proteomes" id="UP000054559"/>
    </source>
</evidence>
<sequence length="282" mass="29314">MAFSFVAAPQSAMGGGKVQLGPELQEIQTQEVGFLSLNGDSKVQLLPSPWPTDALPPPTSSLLSVAPTKSLVAAAGPEGIIIASTDSARKAFFADAVGESNVRPFQPELQIPLPGRVSHVAFSADETVLVVAAQTGDGLAVFDVSELMQGKSQPAATIRLNGETVRALLPNPVTSELFAVITINGELLIANVKKGQLDAGPNGPVLKTGVSSASWSTRGKQLVAGLADGTAYQMTPQGEGKAEIPKPPDLEGTQHASSFESCRKFAPRLERNVILPSSLLAD</sequence>
<feature type="region of interest" description="Disordered" evidence="4">
    <location>
        <begin position="234"/>
        <end position="258"/>
    </location>
</feature>
<dbReference type="GO" id="GO:0005643">
    <property type="term" value="C:nuclear pore"/>
    <property type="evidence" value="ECO:0007669"/>
    <property type="project" value="TreeGrafter"/>
</dbReference>
<dbReference type="GO" id="GO:0017056">
    <property type="term" value="F:structural constituent of nuclear pore"/>
    <property type="evidence" value="ECO:0007669"/>
    <property type="project" value="TreeGrafter"/>
</dbReference>
<dbReference type="SUPFAM" id="SSF117289">
    <property type="entry name" value="Nucleoporin domain"/>
    <property type="match status" value="1"/>
</dbReference>
<dbReference type="PANTHER" id="PTHR23193">
    <property type="entry name" value="NUCLEAR PORE COMPLEX PROTEIN NUP"/>
    <property type="match status" value="1"/>
</dbReference>
<dbReference type="InterPro" id="IPR039462">
    <property type="entry name" value="Nup159/Nup146_N"/>
</dbReference>
<keyword evidence="2" id="KW-0813">Transport</keyword>
<comment type="subcellular location">
    <subcellularLocation>
        <location evidence="1">Nucleus</location>
    </subcellularLocation>
</comment>
<dbReference type="Gene3D" id="2.130.10.10">
    <property type="entry name" value="YVTN repeat-like/Quinoprotein amine dehydrogenase"/>
    <property type="match status" value="1"/>
</dbReference>
<dbReference type="Pfam" id="PF16755">
    <property type="entry name" value="Beta-prop_NUP159_NUP214"/>
    <property type="match status" value="1"/>
</dbReference>
<gene>
    <name evidence="6" type="ORF">CISG_03197</name>
</gene>
<evidence type="ECO:0000259" key="5">
    <source>
        <dbReference type="Pfam" id="PF16755"/>
    </source>
</evidence>
<dbReference type="EMBL" id="DS268128">
    <property type="protein sequence ID" value="KMU72763.1"/>
    <property type="molecule type" value="Genomic_DNA"/>
</dbReference>
<dbReference type="GO" id="GO:0008139">
    <property type="term" value="F:nuclear localization sequence binding"/>
    <property type="evidence" value="ECO:0007669"/>
    <property type="project" value="TreeGrafter"/>
</dbReference>
<organism evidence="6 7">
    <name type="scientific">Coccidioides immitis RMSCC 3703</name>
    <dbReference type="NCBI Taxonomy" id="454286"/>
    <lineage>
        <taxon>Eukaryota</taxon>
        <taxon>Fungi</taxon>
        <taxon>Dikarya</taxon>
        <taxon>Ascomycota</taxon>
        <taxon>Pezizomycotina</taxon>
        <taxon>Eurotiomycetes</taxon>
        <taxon>Eurotiomycetidae</taxon>
        <taxon>Onygenales</taxon>
        <taxon>Onygenaceae</taxon>
        <taxon>Coccidioides</taxon>
    </lineage>
</organism>
<proteinExistence type="predicted"/>
<reference evidence="7" key="1">
    <citation type="journal article" date="2010" name="Genome Res.">
        <title>Population genomic sequencing of Coccidioides fungi reveals recent hybridization and transposon control.</title>
        <authorList>
            <person name="Neafsey D.E."/>
            <person name="Barker B.M."/>
            <person name="Sharpton T.J."/>
            <person name="Stajich J.E."/>
            <person name="Park D.J."/>
            <person name="Whiston E."/>
            <person name="Hung C.-Y."/>
            <person name="McMahan C."/>
            <person name="White J."/>
            <person name="Sykes S."/>
            <person name="Heiman D."/>
            <person name="Young S."/>
            <person name="Zeng Q."/>
            <person name="Abouelleil A."/>
            <person name="Aftuck L."/>
            <person name="Bessette D."/>
            <person name="Brown A."/>
            <person name="FitzGerald M."/>
            <person name="Lui A."/>
            <person name="Macdonald J.P."/>
            <person name="Priest M."/>
            <person name="Orbach M.J."/>
            <person name="Galgiani J.N."/>
            <person name="Kirkland T.N."/>
            <person name="Cole G.T."/>
            <person name="Birren B.W."/>
            <person name="Henn M.R."/>
            <person name="Taylor J.W."/>
            <person name="Rounsley S.D."/>
        </authorList>
    </citation>
    <scope>NUCLEOTIDE SEQUENCE [LARGE SCALE GENOMIC DNA]</scope>
    <source>
        <strain evidence="7">RMSCC 3703</strain>
    </source>
</reference>
<evidence type="ECO:0000256" key="1">
    <source>
        <dbReference type="ARBA" id="ARBA00004123"/>
    </source>
</evidence>
<evidence type="ECO:0000256" key="2">
    <source>
        <dbReference type="ARBA" id="ARBA00022448"/>
    </source>
</evidence>
<dbReference type="Proteomes" id="UP000054559">
    <property type="component" value="Unassembled WGS sequence"/>
</dbReference>
<accession>A0A0J8QNF0</accession>